<reference evidence="2 3" key="1">
    <citation type="submission" date="2015-03" db="EMBL/GenBank/DDBJ databases">
        <authorList>
            <person name="Urmite Genomes"/>
        </authorList>
    </citation>
    <scope>NUCLEOTIDE SEQUENCE [LARGE SCALE GENOMIC DNA]</scope>
    <source>
        <strain evidence="2 3">CSUR P1491</strain>
    </source>
</reference>
<feature type="domain" description="Metallo-beta-lactamase" evidence="1">
    <location>
        <begin position="79"/>
        <end position="286"/>
    </location>
</feature>
<dbReference type="Proteomes" id="UP000199251">
    <property type="component" value="Unassembled WGS sequence"/>
</dbReference>
<evidence type="ECO:0000313" key="2">
    <source>
        <dbReference type="EMBL" id="CQD05013.1"/>
    </source>
</evidence>
<protein>
    <submittedName>
        <fullName evidence="2">Metallo-beta-lactamase</fullName>
    </submittedName>
</protein>
<evidence type="ECO:0000259" key="1">
    <source>
        <dbReference type="SMART" id="SM00849"/>
    </source>
</evidence>
<dbReference type="EMBL" id="CTEE01000001">
    <property type="protein sequence ID" value="CQD05013.1"/>
    <property type="molecule type" value="Genomic_DNA"/>
</dbReference>
<sequence>MCFGGHSQFDELAWCELFSRRFVSKFQFSHRFFLLQMCRSRPAAPDFVALAIAPTVLGMAPAPTLVQVTDTVHLAQGEAVNWTLVTDDTGVILIDAGYPGDREAVLVSLKALGYGVADVRAILLTHAHIDHLGSAIWFAAEHGIPVYCHADEVGHAKREYLEQVSVIDLALRVWRPRWAVWTAHVVRSGGLIRDGIPTTQALTPEIAAALPGHPRPVFSPGHTGGHCSYLVDDVLASGDALITGHPLIRDDGPQLLPAIFSHSQEDCIRTLSALALLETEVLAPGHGPLWRGPIRDATNAALEKAGAL</sequence>
<dbReference type="AlphaFoldDB" id="A0A0E4CLJ4"/>
<dbReference type="Pfam" id="PF00753">
    <property type="entry name" value="Lactamase_B"/>
    <property type="match status" value="1"/>
</dbReference>
<dbReference type="STRING" id="141349.BN1232_00828"/>
<dbReference type="SMART" id="SM00849">
    <property type="entry name" value="Lactamase_B"/>
    <property type="match status" value="1"/>
</dbReference>
<dbReference type="Gene3D" id="3.60.15.10">
    <property type="entry name" value="Ribonuclease Z/Hydroxyacylglutathione hydrolase-like"/>
    <property type="match status" value="1"/>
</dbReference>
<dbReference type="PANTHER" id="PTHR42951:SF14">
    <property type="entry name" value="METALLO-BETA-LACTAMASE SUPERFAMILY PROTEIN"/>
    <property type="match status" value="1"/>
</dbReference>
<name>A0A0E4CLJ4_MYCLN</name>
<dbReference type="InterPro" id="IPR001279">
    <property type="entry name" value="Metallo-B-lactamas"/>
</dbReference>
<gene>
    <name evidence="2" type="ORF">BN1232_00828</name>
</gene>
<dbReference type="InterPro" id="IPR036866">
    <property type="entry name" value="RibonucZ/Hydroxyglut_hydro"/>
</dbReference>
<dbReference type="SUPFAM" id="SSF56281">
    <property type="entry name" value="Metallo-hydrolase/oxidoreductase"/>
    <property type="match status" value="1"/>
</dbReference>
<organism evidence="2 3">
    <name type="scientific">Mycobacterium lentiflavum</name>
    <dbReference type="NCBI Taxonomy" id="141349"/>
    <lineage>
        <taxon>Bacteria</taxon>
        <taxon>Bacillati</taxon>
        <taxon>Actinomycetota</taxon>
        <taxon>Actinomycetes</taxon>
        <taxon>Mycobacteriales</taxon>
        <taxon>Mycobacteriaceae</taxon>
        <taxon>Mycobacterium</taxon>
        <taxon>Mycobacterium simiae complex</taxon>
    </lineage>
</organism>
<evidence type="ECO:0000313" key="3">
    <source>
        <dbReference type="Proteomes" id="UP000199251"/>
    </source>
</evidence>
<dbReference type="InterPro" id="IPR050855">
    <property type="entry name" value="NDM-1-like"/>
</dbReference>
<proteinExistence type="predicted"/>
<dbReference type="PANTHER" id="PTHR42951">
    <property type="entry name" value="METALLO-BETA-LACTAMASE DOMAIN-CONTAINING"/>
    <property type="match status" value="1"/>
</dbReference>
<accession>A0A0E4CLJ4</accession>
<dbReference type="CDD" id="cd07721">
    <property type="entry name" value="yflN-like_MBL-fold"/>
    <property type="match status" value="1"/>
</dbReference>